<dbReference type="Pfam" id="PF00535">
    <property type="entry name" value="Glycos_transf_2"/>
    <property type="match status" value="1"/>
</dbReference>
<keyword evidence="3" id="KW-1185">Reference proteome</keyword>
<dbReference type="CDD" id="cd00761">
    <property type="entry name" value="Glyco_tranf_GTA_type"/>
    <property type="match status" value="1"/>
</dbReference>
<accession>A0ABR7X9F5</accession>
<dbReference type="PANTHER" id="PTHR43685:SF2">
    <property type="entry name" value="GLYCOSYLTRANSFERASE 2-LIKE DOMAIN-CONTAINING PROTEIN"/>
    <property type="match status" value="1"/>
</dbReference>
<dbReference type="Proteomes" id="UP000618754">
    <property type="component" value="Unassembled WGS sequence"/>
</dbReference>
<dbReference type="Gene3D" id="3.90.550.10">
    <property type="entry name" value="Spore Coat Polysaccharide Biosynthesis Protein SpsA, Chain A"/>
    <property type="match status" value="1"/>
</dbReference>
<dbReference type="InterPro" id="IPR050834">
    <property type="entry name" value="Glycosyltransf_2"/>
</dbReference>
<sequence length="302" mass="34286">MFISVIIPTYNPDQSRLIKSLQGLKEQSFPLNEWELIIVDNNSAPPVELNLSWHPNHQIIHEPEQGLTYARIAGFNHAKGNIVIMVDDDNILHRDYLQNAMDIFLSNPDLGAIGGRSIPLFENTPPFWLQEFYSALALRDMGESVITTGWENLYPDCAPIGAGMCLKMEALGTYMHKISNGNKIITDRTASSLASGGDNDIVIEILRSGWRVGYFPTLYLQHIIPVQRMQTGYLARLLYSTNKSWVQLLENQGINPWAKMNKIAAWLRKMKGWFAYAAWKNPVQYIKWRGACGHFDGLADYK</sequence>
<evidence type="ECO:0000313" key="3">
    <source>
        <dbReference type="Proteomes" id="UP000618754"/>
    </source>
</evidence>
<dbReference type="PANTHER" id="PTHR43685">
    <property type="entry name" value="GLYCOSYLTRANSFERASE"/>
    <property type="match status" value="1"/>
</dbReference>
<dbReference type="InterPro" id="IPR001173">
    <property type="entry name" value="Glyco_trans_2-like"/>
</dbReference>
<feature type="domain" description="Glycosyltransferase 2-like" evidence="1">
    <location>
        <begin position="4"/>
        <end position="132"/>
    </location>
</feature>
<evidence type="ECO:0000313" key="2">
    <source>
        <dbReference type="EMBL" id="MBD1386765.1"/>
    </source>
</evidence>
<name>A0ABR7X9F5_9SPHI</name>
<protein>
    <submittedName>
        <fullName evidence="2">Glycosyltransferase</fullName>
    </submittedName>
</protein>
<gene>
    <name evidence="2" type="ORF">IDJ75_15890</name>
</gene>
<organism evidence="2 3">
    <name type="scientific">Mucilaginibacter rigui</name>
    <dbReference type="NCBI Taxonomy" id="534635"/>
    <lineage>
        <taxon>Bacteria</taxon>
        <taxon>Pseudomonadati</taxon>
        <taxon>Bacteroidota</taxon>
        <taxon>Sphingobacteriia</taxon>
        <taxon>Sphingobacteriales</taxon>
        <taxon>Sphingobacteriaceae</taxon>
        <taxon>Mucilaginibacter</taxon>
    </lineage>
</organism>
<dbReference type="SUPFAM" id="SSF53448">
    <property type="entry name" value="Nucleotide-diphospho-sugar transferases"/>
    <property type="match status" value="1"/>
</dbReference>
<evidence type="ECO:0000259" key="1">
    <source>
        <dbReference type="Pfam" id="PF00535"/>
    </source>
</evidence>
<proteinExistence type="predicted"/>
<dbReference type="EMBL" id="JACWMW010000003">
    <property type="protein sequence ID" value="MBD1386765.1"/>
    <property type="molecule type" value="Genomic_DNA"/>
</dbReference>
<reference evidence="2 3" key="1">
    <citation type="submission" date="2020-09" db="EMBL/GenBank/DDBJ databases">
        <title>Novel species of Mucilaginibacter isolated from a glacier on the Tibetan Plateau.</title>
        <authorList>
            <person name="Liu Q."/>
            <person name="Xin Y.-H."/>
        </authorList>
    </citation>
    <scope>NUCLEOTIDE SEQUENCE [LARGE SCALE GENOMIC DNA]</scope>
    <source>
        <strain evidence="2 3">CGMCC 1.13878</strain>
    </source>
</reference>
<comment type="caution">
    <text evidence="2">The sequence shown here is derived from an EMBL/GenBank/DDBJ whole genome shotgun (WGS) entry which is preliminary data.</text>
</comment>
<dbReference type="RefSeq" id="WP_191176595.1">
    <property type="nucleotide sequence ID" value="NZ_JACWMW010000003.1"/>
</dbReference>
<dbReference type="InterPro" id="IPR029044">
    <property type="entry name" value="Nucleotide-diphossugar_trans"/>
</dbReference>